<dbReference type="Proteomes" id="UP000053097">
    <property type="component" value="Unassembled WGS sequence"/>
</dbReference>
<sequence length="53" mass="5983">MRSANAQYDMQRTSSSLHTLERYTTSIPVRESEEDSGGITALLFHGWLLKIIA</sequence>
<dbReference type="EMBL" id="KK107390">
    <property type="protein sequence ID" value="EZA51453.1"/>
    <property type="molecule type" value="Genomic_DNA"/>
</dbReference>
<accession>A0A026W620</accession>
<gene>
    <name evidence="1" type="ORF">X777_09722</name>
</gene>
<evidence type="ECO:0000313" key="2">
    <source>
        <dbReference type="Proteomes" id="UP000053097"/>
    </source>
</evidence>
<evidence type="ECO:0000313" key="1">
    <source>
        <dbReference type="EMBL" id="EZA51453.1"/>
    </source>
</evidence>
<organism evidence="1 2">
    <name type="scientific">Ooceraea biroi</name>
    <name type="common">Clonal raider ant</name>
    <name type="synonym">Cerapachys biroi</name>
    <dbReference type="NCBI Taxonomy" id="2015173"/>
    <lineage>
        <taxon>Eukaryota</taxon>
        <taxon>Metazoa</taxon>
        <taxon>Ecdysozoa</taxon>
        <taxon>Arthropoda</taxon>
        <taxon>Hexapoda</taxon>
        <taxon>Insecta</taxon>
        <taxon>Pterygota</taxon>
        <taxon>Neoptera</taxon>
        <taxon>Endopterygota</taxon>
        <taxon>Hymenoptera</taxon>
        <taxon>Apocrita</taxon>
        <taxon>Aculeata</taxon>
        <taxon>Formicoidea</taxon>
        <taxon>Formicidae</taxon>
        <taxon>Dorylinae</taxon>
        <taxon>Ooceraea</taxon>
    </lineage>
</organism>
<proteinExistence type="predicted"/>
<dbReference type="AlphaFoldDB" id="A0A026W620"/>
<protein>
    <submittedName>
        <fullName evidence="1">Uncharacterized protein</fullName>
    </submittedName>
</protein>
<keyword evidence="2" id="KW-1185">Reference proteome</keyword>
<name>A0A026W620_OOCBI</name>
<reference evidence="1 2" key="1">
    <citation type="journal article" date="2014" name="Curr. Biol.">
        <title>The genome of the clonal raider ant Cerapachys biroi.</title>
        <authorList>
            <person name="Oxley P.R."/>
            <person name="Ji L."/>
            <person name="Fetter-Pruneda I."/>
            <person name="McKenzie S.K."/>
            <person name="Li C."/>
            <person name="Hu H."/>
            <person name="Zhang G."/>
            <person name="Kronauer D.J."/>
        </authorList>
    </citation>
    <scope>NUCLEOTIDE SEQUENCE [LARGE SCALE GENOMIC DNA]</scope>
</reference>